<feature type="region of interest" description="Disordered" evidence="5">
    <location>
        <begin position="221"/>
        <end position="255"/>
    </location>
</feature>
<gene>
    <name evidence="7" type="ORF">D9613_003757</name>
</gene>
<dbReference type="GO" id="GO:0071944">
    <property type="term" value="C:cell periphery"/>
    <property type="evidence" value="ECO:0007669"/>
    <property type="project" value="UniProtKB-ARBA"/>
</dbReference>
<feature type="compositionally biased region" description="Polar residues" evidence="5">
    <location>
        <begin position="454"/>
        <end position="466"/>
    </location>
</feature>
<evidence type="ECO:0000256" key="2">
    <source>
        <dbReference type="ARBA" id="ARBA00022692"/>
    </source>
</evidence>
<feature type="region of interest" description="Disordered" evidence="5">
    <location>
        <begin position="441"/>
        <end position="471"/>
    </location>
</feature>
<organism evidence="7 8">
    <name type="scientific">Agrocybe pediades</name>
    <dbReference type="NCBI Taxonomy" id="84607"/>
    <lineage>
        <taxon>Eukaryota</taxon>
        <taxon>Fungi</taxon>
        <taxon>Dikarya</taxon>
        <taxon>Basidiomycota</taxon>
        <taxon>Agaricomycotina</taxon>
        <taxon>Agaricomycetes</taxon>
        <taxon>Agaricomycetidae</taxon>
        <taxon>Agaricales</taxon>
        <taxon>Agaricineae</taxon>
        <taxon>Strophariaceae</taxon>
        <taxon>Agrocybe</taxon>
    </lineage>
</organism>
<dbReference type="GO" id="GO:0016020">
    <property type="term" value="C:membrane"/>
    <property type="evidence" value="ECO:0007669"/>
    <property type="project" value="UniProtKB-SubCell"/>
</dbReference>
<reference evidence="7 8" key="1">
    <citation type="submission" date="2019-12" db="EMBL/GenBank/DDBJ databases">
        <authorList>
            <person name="Floudas D."/>
            <person name="Bentzer J."/>
            <person name="Ahren D."/>
            <person name="Johansson T."/>
            <person name="Persson P."/>
            <person name="Tunlid A."/>
        </authorList>
    </citation>
    <scope>NUCLEOTIDE SEQUENCE [LARGE SCALE GENOMIC DNA]</scope>
    <source>
        <strain evidence="7 8">CBS 102.39</strain>
    </source>
</reference>
<evidence type="ECO:0000313" key="7">
    <source>
        <dbReference type="EMBL" id="KAF4611891.1"/>
    </source>
</evidence>
<keyword evidence="8" id="KW-1185">Reference proteome</keyword>
<comment type="caution">
    <text evidence="7">The sequence shown here is derived from an EMBL/GenBank/DDBJ whole genome shotgun (WGS) entry which is preliminary data.</text>
</comment>
<comment type="subcellular location">
    <subcellularLocation>
        <location evidence="1">Membrane</location>
        <topology evidence="1">Single-pass membrane protein</topology>
    </subcellularLocation>
</comment>
<proteinExistence type="predicted"/>
<keyword evidence="3 6" id="KW-1133">Transmembrane helix</keyword>
<protein>
    <submittedName>
        <fullName evidence="7">Uncharacterized protein</fullName>
    </submittedName>
</protein>
<feature type="transmembrane region" description="Helical" evidence="6">
    <location>
        <begin position="266"/>
        <end position="289"/>
    </location>
</feature>
<dbReference type="PANTHER" id="PTHR15549">
    <property type="entry name" value="PAIRED IMMUNOGLOBULIN-LIKE TYPE 2 RECEPTOR"/>
    <property type="match status" value="1"/>
</dbReference>
<evidence type="ECO:0000256" key="5">
    <source>
        <dbReference type="SAM" id="MobiDB-lite"/>
    </source>
</evidence>
<keyword evidence="2 6" id="KW-0812">Transmembrane</keyword>
<dbReference type="AlphaFoldDB" id="A0A8H4VIE8"/>
<feature type="compositionally biased region" description="Low complexity" evidence="5">
    <location>
        <begin position="221"/>
        <end position="244"/>
    </location>
</feature>
<evidence type="ECO:0000256" key="1">
    <source>
        <dbReference type="ARBA" id="ARBA00004167"/>
    </source>
</evidence>
<evidence type="ECO:0000313" key="8">
    <source>
        <dbReference type="Proteomes" id="UP000521872"/>
    </source>
</evidence>
<sequence>MVFEAVDGIHQRRQYSSADSDEIPLVNFGPDGEVQVIKGEDPPASTPEVPDVVTGGDGQVGTATPDPPTNGPATEFPPNVATSVQDTFSTGGVLPSQSDYATVLPATPTTTQNDETSSGFVQPTTIAITPSELPTSYSTEINSSAFSSRFTSSADSTALSASKSTLTTTATSSATISSQISSFSSHSLSVHTLASSISSSSSHLSSSSSIQTSRTSSLISSTSSSSSTASASQSSTFSVPSPASETVTAPHFQGDQSSLNVHNTPYYAGIALATFGGVVLLAALVAWFVRCQSRGARRRRAKATTVPWARPIIDDDDAGGLEAGHGYGAEVMNPESRTDFQAHVPAWTPHGDRYLYGEARHAESGGYFGTPAYSPYQHTIPSSDLFSEETISAVTGQRVGVSLARPRYPSRCLPSHLIDKRAAAQGQPLAVVNGVPASLNPSYCSSEDPEKSQFQHGGTSPASSFDQALGFGGIPQKQTMAERLRNLGNKPKEPIVTEPWDGIGPLPTPGRHKVEPNGEPEEQPWASNLKTSLANAFNAVAANLSLNTGAAKAAADEDRLTTAPPRRNSRKSTRSAAAGAASGLGLAMDEKASVKSLARGDPVSSKAWTLEETGDGVGVVHLLKTDKPAALRPSMPGPNLSFGDGENFGAYDARGAHLGENEQKPQIPLVASSIPQPAHILDRPPVSQLAPRQISGEDNKQRGFYASVSRESSVYSTASMPRGRSLTSKFTTATNSRLPSIASDDHIPDPRHAFIADEDSVVIQPSRLNSTDSSIDVLASSASADVKGISGMAPAAKALEGRSEIK</sequence>
<keyword evidence="4 6" id="KW-0472">Membrane</keyword>
<evidence type="ECO:0000256" key="6">
    <source>
        <dbReference type="SAM" id="Phobius"/>
    </source>
</evidence>
<evidence type="ECO:0000256" key="3">
    <source>
        <dbReference type="ARBA" id="ARBA00022989"/>
    </source>
</evidence>
<dbReference type="EMBL" id="JAACJL010000057">
    <property type="protein sequence ID" value="KAF4611891.1"/>
    <property type="molecule type" value="Genomic_DNA"/>
</dbReference>
<evidence type="ECO:0000256" key="4">
    <source>
        <dbReference type="ARBA" id="ARBA00023136"/>
    </source>
</evidence>
<feature type="region of interest" description="Disordered" evidence="5">
    <location>
        <begin position="489"/>
        <end position="525"/>
    </location>
</feature>
<feature type="region of interest" description="Disordered" evidence="5">
    <location>
        <begin position="552"/>
        <end position="581"/>
    </location>
</feature>
<dbReference type="Proteomes" id="UP000521872">
    <property type="component" value="Unassembled WGS sequence"/>
</dbReference>
<feature type="region of interest" description="Disordered" evidence="5">
    <location>
        <begin position="38"/>
        <end position="73"/>
    </location>
</feature>
<dbReference type="InterPro" id="IPR051694">
    <property type="entry name" value="Immunoregulatory_rcpt-like"/>
</dbReference>
<accession>A0A8H4VIE8</accession>
<name>A0A8H4VIE8_9AGAR</name>